<evidence type="ECO:0000256" key="7">
    <source>
        <dbReference type="SAM" id="MobiDB-lite"/>
    </source>
</evidence>
<name>A0A8J5RGV3_9HYME</name>
<dbReference type="GO" id="GO:0006334">
    <property type="term" value="P:nucleosome assembly"/>
    <property type="evidence" value="ECO:0007669"/>
    <property type="project" value="InterPro"/>
</dbReference>
<protein>
    <recommendedName>
        <fullName evidence="8">H15 domain-containing protein</fullName>
    </recommendedName>
</protein>
<accession>A0A8J5RGV3</accession>
<evidence type="ECO:0000256" key="5">
    <source>
        <dbReference type="ARBA" id="ARBA00023125"/>
    </source>
</evidence>
<proteinExistence type="predicted"/>
<feature type="domain" description="H15" evidence="8">
    <location>
        <begin position="32"/>
        <end position="106"/>
    </location>
</feature>
<feature type="compositionally biased region" description="Basic and acidic residues" evidence="7">
    <location>
        <begin position="149"/>
        <end position="167"/>
    </location>
</feature>
<feature type="compositionally biased region" description="Basic and acidic residues" evidence="7">
    <location>
        <begin position="181"/>
        <end position="197"/>
    </location>
</feature>
<dbReference type="GO" id="GO:0005634">
    <property type="term" value="C:nucleus"/>
    <property type="evidence" value="ECO:0007669"/>
    <property type="project" value="UniProtKB-SubCell"/>
</dbReference>
<dbReference type="GO" id="GO:0003677">
    <property type="term" value="F:DNA binding"/>
    <property type="evidence" value="ECO:0007669"/>
    <property type="project" value="UniProtKB-KW"/>
</dbReference>
<reference evidence="9" key="2">
    <citation type="submission" date="2021-04" db="EMBL/GenBank/DDBJ databases">
        <title>Genome-wide patterns of bracovirus chromosomal integration into multiple host tissues during parasitism.</title>
        <authorList>
            <person name="Chebbi M.A.C."/>
        </authorList>
    </citation>
    <scope>NUCLEOTIDE SEQUENCE</scope>
    <source>
        <tissue evidence="9">Whole body</tissue>
    </source>
</reference>
<dbReference type="Proteomes" id="UP000729913">
    <property type="component" value="Unassembled WGS sequence"/>
</dbReference>
<keyword evidence="6" id="KW-0539">Nucleus</keyword>
<evidence type="ECO:0000259" key="8">
    <source>
        <dbReference type="PROSITE" id="PS51504"/>
    </source>
</evidence>
<dbReference type="InterPro" id="IPR005818">
    <property type="entry name" value="Histone_H1/H5_H15"/>
</dbReference>
<dbReference type="GO" id="GO:0000786">
    <property type="term" value="C:nucleosome"/>
    <property type="evidence" value="ECO:0007669"/>
    <property type="project" value="InterPro"/>
</dbReference>
<reference evidence="9" key="1">
    <citation type="submission" date="2020-03" db="EMBL/GenBank/DDBJ databases">
        <authorList>
            <person name="Chebbi M.A."/>
            <person name="Drezen J.M."/>
        </authorList>
    </citation>
    <scope>NUCLEOTIDE SEQUENCE</scope>
    <source>
        <tissue evidence="9">Whole body</tissue>
    </source>
</reference>
<keyword evidence="10" id="KW-1185">Reference proteome</keyword>
<feature type="region of interest" description="Disordered" evidence="7">
    <location>
        <begin position="113"/>
        <end position="251"/>
    </location>
</feature>
<evidence type="ECO:0000256" key="4">
    <source>
        <dbReference type="ARBA" id="ARBA00022454"/>
    </source>
</evidence>
<dbReference type="OrthoDB" id="10070184at2759"/>
<feature type="compositionally biased region" description="Basic residues" evidence="7">
    <location>
        <begin position="218"/>
        <end position="233"/>
    </location>
</feature>
<dbReference type="PROSITE" id="PS51504">
    <property type="entry name" value="H15"/>
    <property type="match status" value="1"/>
</dbReference>
<keyword evidence="4" id="KW-0158">Chromosome</keyword>
<evidence type="ECO:0000256" key="3">
    <source>
        <dbReference type="ARBA" id="ARBA00004286"/>
    </source>
</evidence>
<dbReference type="FunFam" id="1.10.10.10:FF:000140">
    <property type="entry name" value="Histone H1.0"/>
    <property type="match status" value="1"/>
</dbReference>
<feature type="compositionally biased region" description="Basic and acidic residues" evidence="7">
    <location>
        <begin position="207"/>
        <end position="217"/>
    </location>
</feature>
<comment type="caution">
    <text evidence="9">The sequence shown here is derived from an EMBL/GenBank/DDBJ whole genome shotgun (WGS) entry which is preliminary data.</text>
</comment>
<evidence type="ECO:0000256" key="2">
    <source>
        <dbReference type="ARBA" id="ARBA00004123"/>
    </source>
</evidence>
<comment type="function">
    <text evidence="1">Histones H1 are necessary for the condensation of nucleosome chains into higher-order structures.</text>
</comment>
<sequence length="270" mass="28934">MTTRSESSFKVQKVPLASESLVAQKPVANKATHPSTADMVTTAIKILDERGGSSLQAIKKYVNATYLVDVEKIAPLIKKFIKSAVVKGLLIQTKGIGASGSFKLAPEKTSKIKKKLPAAQKQTKKSAAKEIANDAQSPAKKATKKQPAKKTDETKSAGEKRTKKIADDAQSPAKKVAKKPAAKETADVPKAPVEKPAKKSAAAKKPKPVEKISDKAKSPKKKAAASPKTKKAIKNSTDQPKSPKTKKKAADSNYNSEYIIFINLIKLQLL</sequence>
<dbReference type="SMART" id="SM00526">
    <property type="entry name" value="H15"/>
    <property type="match status" value="1"/>
</dbReference>
<dbReference type="EMBL" id="JAAOIC020000035">
    <property type="protein sequence ID" value="KAG8039564.1"/>
    <property type="molecule type" value="Genomic_DNA"/>
</dbReference>
<evidence type="ECO:0000313" key="9">
    <source>
        <dbReference type="EMBL" id="KAG8039564.1"/>
    </source>
</evidence>
<gene>
    <name evidence="9" type="ORF">G9C98_008207</name>
</gene>
<evidence type="ECO:0000256" key="6">
    <source>
        <dbReference type="ARBA" id="ARBA00023242"/>
    </source>
</evidence>
<evidence type="ECO:0000256" key="1">
    <source>
        <dbReference type="ARBA" id="ARBA00002809"/>
    </source>
</evidence>
<dbReference type="CDD" id="cd00073">
    <property type="entry name" value="H15"/>
    <property type="match status" value="1"/>
</dbReference>
<organism evidence="9 10">
    <name type="scientific">Cotesia typhae</name>
    <dbReference type="NCBI Taxonomy" id="2053667"/>
    <lineage>
        <taxon>Eukaryota</taxon>
        <taxon>Metazoa</taxon>
        <taxon>Ecdysozoa</taxon>
        <taxon>Arthropoda</taxon>
        <taxon>Hexapoda</taxon>
        <taxon>Insecta</taxon>
        <taxon>Pterygota</taxon>
        <taxon>Neoptera</taxon>
        <taxon>Endopterygota</taxon>
        <taxon>Hymenoptera</taxon>
        <taxon>Apocrita</taxon>
        <taxon>Ichneumonoidea</taxon>
        <taxon>Braconidae</taxon>
        <taxon>Microgastrinae</taxon>
        <taxon>Cotesia</taxon>
    </lineage>
</organism>
<feature type="compositionally biased region" description="Basic residues" evidence="7">
    <location>
        <begin position="113"/>
        <end position="126"/>
    </location>
</feature>
<keyword evidence="5" id="KW-0238">DNA-binding</keyword>
<comment type="subcellular location">
    <subcellularLocation>
        <location evidence="3">Chromosome</location>
    </subcellularLocation>
    <subcellularLocation>
        <location evidence="2">Nucleus</location>
    </subcellularLocation>
</comment>
<dbReference type="AlphaFoldDB" id="A0A8J5RGV3"/>
<evidence type="ECO:0000313" key="10">
    <source>
        <dbReference type="Proteomes" id="UP000729913"/>
    </source>
</evidence>
<dbReference type="Pfam" id="PF00538">
    <property type="entry name" value="Linker_histone"/>
    <property type="match status" value="1"/>
</dbReference>